<evidence type="ECO:0000313" key="2">
    <source>
        <dbReference type="Proteomes" id="UP000324897"/>
    </source>
</evidence>
<feature type="non-terminal residue" evidence="1">
    <location>
        <position position="1"/>
    </location>
</feature>
<comment type="caution">
    <text evidence="1">The sequence shown here is derived from an EMBL/GenBank/DDBJ whole genome shotgun (WGS) entry which is preliminary data.</text>
</comment>
<keyword evidence="2" id="KW-1185">Reference proteome</keyword>
<protein>
    <submittedName>
        <fullName evidence="1">Uncharacterized protein</fullName>
    </submittedName>
</protein>
<dbReference type="Proteomes" id="UP000324897">
    <property type="component" value="Chromosome 2"/>
</dbReference>
<gene>
    <name evidence="1" type="ORF">EJB05_28951</name>
</gene>
<dbReference type="AlphaFoldDB" id="A0A5J9US93"/>
<sequence>MLPWLVSPSDVTGHRHARCIFSPKSSAQIRIRDRRWVTSPDDGTAKYWLQTSSWAENARGGIDLLTGSAAPFPSPATRTRSGGGRSALSVCPAPTAPSLCTPLVVIQIIKFMHAKVDIHVLESNVRS</sequence>
<organism evidence="1 2">
    <name type="scientific">Eragrostis curvula</name>
    <name type="common">weeping love grass</name>
    <dbReference type="NCBI Taxonomy" id="38414"/>
    <lineage>
        <taxon>Eukaryota</taxon>
        <taxon>Viridiplantae</taxon>
        <taxon>Streptophyta</taxon>
        <taxon>Embryophyta</taxon>
        <taxon>Tracheophyta</taxon>
        <taxon>Spermatophyta</taxon>
        <taxon>Magnoliopsida</taxon>
        <taxon>Liliopsida</taxon>
        <taxon>Poales</taxon>
        <taxon>Poaceae</taxon>
        <taxon>PACMAD clade</taxon>
        <taxon>Chloridoideae</taxon>
        <taxon>Eragrostideae</taxon>
        <taxon>Eragrostidinae</taxon>
        <taxon>Eragrostis</taxon>
    </lineage>
</organism>
<dbReference type="Gramene" id="TVU26405">
    <property type="protein sequence ID" value="TVU26405"/>
    <property type="gene ID" value="EJB05_28951"/>
</dbReference>
<accession>A0A5J9US93</accession>
<evidence type="ECO:0000313" key="1">
    <source>
        <dbReference type="EMBL" id="TVU26405.1"/>
    </source>
</evidence>
<dbReference type="EMBL" id="RWGY01000013">
    <property type="protein sequence ID" value="TVU26405.1"/>
    <property type="molecule type" value="Genomic_DNA"/>
</dbReference>
<reference evidence="1 2" key="1">
    <citation type="journal article" date="2019" name="Sci. Rep.">
        <title>A high-quality genome of Eragrostis curvula grass provides insights into Poaceae evolution and supports new strategies to enhance forage quality.</title>
        <authorList>
            <person name="Carballo J."/>
            <person name="Santos B.A.C.M."/>
            <person name="Zappacosta D."/>
            <person name="Garbus I."/>
            <person name="Selva J.P."/>
            <person name="Gallo C.A."/>
            <person name="Diaz A."/>
            <person name="Albertini E."/>
            <person name="Caccamo M."/>
            <person name="Echenique V."/>
        </authorList>
    </citation>
    <scope>NUCLEOTIDE SEQUENCE [LARGE SCALE GENOMIC DNA]</scope>
    <source>
        <strain evidence="2">cv. Victoria</strain>
        <tissue evidence="1">Leaf</tissue>
    </source>
</reference>
<name>A0A5J9US93_9POAL</name>
<proteinExistence type="predicted"/>